<keyword evidence="6" id="KW-1185">Reference proteome</keyword>
<comment type="similarity">
    <text evidence="1">Belongs to the glycosyltransferase 2 family.</text>
</comment>
<dbReference type="InterPro" id="IPR029044">
    <property type="entry name" value="Nucleotide-diphossugar_trans"/>
</dbReference>
<reference evidence="5 6" key="1">
    <citation type="submission" date="2017-02" db="EMBL/GenBank/DDBJ databases">
        <authorList>
            <person name="Peterson S.W."/>
        </authorList>
    </citation>
    <scope>NUCLEOTIDE SEQUENCE [LARGE SCALE GENOMIC DNA]</scope>
    <source>
        <strain evidence="5 6">ATCC 35992</strain>
    </source>
</reference>
<evidence type="ECO:0000256" key="2">
    <source>
        <dbReference type="ARBA" id="ARBA00022676"/>
    </source>
</evidence>
<keyword evidence="4" id="KW-1133">Transmembrane helix</keyword>
<dbReference type="Proteomes" id="UP000190814">
    <property type="component" value="Unassembled WGS sequence"/>
</dbReference>
<gene>
    <name evidence="5" type="ORF">SAMN02745111_00549</name>
</gene>
<dbReference type="STRING" id="39495.SAMN02745111_00549"/>
<evidence type="ECO:0000313" key="5">
    <source>
        <dbReference type="EMBL" id="SKA61751.1"/>
    </source>
</evidence>
<evidence type="ECO:0000313" key="6">
    <source>
        <dbReference type="Proteomes" id="UP000190814"/>
    </source>
</evidence>
<keyword evidence="4" id="KW-0812">Transmembrane</keyword>
<dbReference type="OrthoDB" id="9797391at2"/>
<evidence type="ECO:0000256" key="3">
    <source>
        <dbReference type="ARBA" id="ARBA00022679"/>
    </source>
</evidence>
<feature type="transmembrane region" description="Helical" evidence="4">
    <location>
        <begin position="476"/>
        <end position="495"/>
    </location>
</feature>
<proteinExistence type="inferred from homology"/>
<dbReference type="CDD" id="cd06438">
    <property type="entry name" value="EpsO_like"/>
    <property type="match status" value="1"/>
</dbReference>
<dbReference type="RefSeq" id="WP_159444262.1">
    <property type="nucleotide sequence ID" value="NZ_FUXZ01000003.1"/>
</dbReference>
<dbReference type="PANTHER" id="PTHR43630">
    <property type="entry name" value="POLY-BETA-1,6-N-ACETYL-D-GLUCOSAMINE SYNTHASE"/>
    <property type="match status" value="1"/>
</dbReference>
<name>A0A1T4VB66_9FIRM</name>
<evidence type="ECO:0000256" key="1">
    <source>
        <dbReference type="ARBA" id="ARBA00006739"/>
    </source>
</evidence>
<keyword evidence="4" id="KW-0472">Membrane</keyword>
<protein>
    <submittedName>
        <fullName evidence="5">Glycosyltransferase like family 2</fullName>
    </submittedName>
</protein>
<organism evidence="5 6">
    <name type="scientific">Eubacterium uniforme</name>
    <dbReference type="NCBI Taxonomy" id="39495"/>
    <lineage>
        <taxon>Bacteria</taxon>
        <taxon>Bacillati</taxon>
        <taxon>Bacillota</taxon>
        <taxon>Clostridia</taxon>
        <taxon>Eubacteriales</taxon>
        <taxon>Eubacteriaceae</taxon>
        <taxon>Eubacterium</taxon>
    </lineage>
</organism>
<keyword evidence="3 5" id="KW-0808">Transferase</keyword>
<dbReference type="GO" id="GO:0016757">
    <property type="term" value="F:glycosyltransferase activity"/>
    <property type="evidence" value="ECO:0007669"/>
    <property type="project" value="UniProtKB-KW"/>
</dbReference>
<sequence length="523" mass="61077">MNIVNFLADFYLPAKSLSKMIIAALAIFYIHKQAYILIGLFFTRKFKHTNNYHKYAILIPARNEEIVIGNLIDSISKQDYPKEYLTIFVVADNCTDNTAKIAREKGAIVYEHNNPDERTKGYGLRYLFNEIERDYGIKSFEGYFIFDADNLLKKDYISRMNDTFDSGVKVVTSYRNTKNFDENWVASSYALHWLHSIRFRHRARSVLRLATNIQGTGFLFANELVENGWPYVSLTEDRAFTADAVAKGYQISYNDEAMFYDEQPTSIRISIRQRIRWSKGHLQAFVQTGPLLVYKIIVGNIPMQIKLWKEERQRRKIEPKLIGVNDNEEDNIPKTCLQSDIAGVSYKKIPWYSVIIEEIRVRWAAFDTLAQLFPQVIIKAFLWIFISLILYSFYRGANGLDNIFVFSGGNWLAKFIRDNIFGVKVSIGPGFKAMWVAFVLTILWRIIMRISLDLETALAGAYLFIVERKRIKKIPLIKKILYCFTWTTFDIMYRYSMYMALFMKVEWKVIPHTSNIKIEDISD</sequence>
<accession>A0A1T4VB66</accession>
<dbReference type="AlphaFoldDB" id="A0A1T4VB66"/>
<dbReference type="Pfam" id="PF13641">
    <property type="entry name" value="Glyco_tranf_2_3"/>
    <property type="match status" value="1"/>
</dbReference>
<dbReference type="SUPFAM" id="SSF53448">
    <property type="entry name" value="Nucleotide-diphospho-sugar transferases"/>
    <property type="match status" value="1"/>
</dbReference>
<dbReference type="EMBL" id="FUXZ01000003">
    <property type="protein sequence ID" value="SKA61751.1"/>
    <property type="molecule type" value="Genomic_DNA"/>
</dbReference>
<keyword evidence="2" id="KW-0328">Glycosyltransferase</keyword>
<feature type="transmembrane region" description="Helical" evidence="4">
    <location>
        <begin position="20"/>
        <end position="42"/>
    </location>
</feature>
<evidence type="ECO:0000256" key="4">
    <source>
        <dbReference type="SAM" id="Phobius"/>
    </source>
</evidence>
<dbReference type="PANTHER" id="PTHR43630:SF1">
    <property type="entry name" value="POLY-BETA-1,6-N-ACETYL-D-GLUCOSAMINE SYNTHASE"/>
    <property type="match status" value="1"/>
</dbReference>
<feature type="transmembrane region" description="Helical" evidence="4">
    <location>
        <begin position="376"/>
        <end position="394"/>
    </location>
</feature>
<dbReference type="Gene3D" id="3.90.550.10">
    <property type="entry name" value="Spore Coat Polysaccharide Biosynthesis Protein SpsA, Chain A"/>
    <property type="match status" value="1"/>
</dbReference>